<comment type="caution">
    <text evidence="3">The sequence shown here is derived from an EMBL/GenBank/DDBJ whole genome shotgun (WGS) entry which is preliminary data.</text>
</comment>
<accession>A0A4Q7IGW7</accession>
<dbReference type="InterPro" id="IPR010982">
    <property type="entry name" value="Lambda_DNA-bd_dom_sf"/>
</dbReference>
<gene>
    <name evidence="3" type="ORF">C1E23_20330</name>
</gene>
<dbReference type="RefSeq" id="WP_130257297.1">
    <property type="nucleotide sequence ID" value="NZ_PPSX01000115.1"/>
</dbReference>
<evidence type="ECO:0000313" key="4">
    <source>
        <dbReference type="Proteomes" id="UP000291338"/>
    </source>
</evidence>
<dbReference type="GO" id="GO:0003677">
    <property type="term" value="F:DNA binding"/>
    <property type="evidence" value="ECO:0007669"/>
    <property type="project" value="InterPro"/>
</dbReference>
<feature type="transmembrane region" description="Helical" evidence="1">
    <location>
        <begin position="73"/>
        <end position="94"/>
    </location>
</feature>
<organism evidence="3 4">
    <name type="scientific">Pseudoalteromonas phenolica</name>
    <dbReference type="NCBI Taxonomy" id="161398"/>
    <lineage>
        <taxon>Bacteria</taxon>
        <taxon>Pseudomonadati</taxon>
        <taxon>Pseudomonadota</taxon>
        <taxon>Gammaproteobacteria</taxon>
        <taxon>Alteromonadales</taxon>
        <taxon>Pseudoalteromonadaceae</taxon>
        <taxon>Pseudoalteromonas</taxon>
    </lineage>
</organism>
<dbReference type="EMBL" id="PPSX01000115">
    <property type="protein sequence ID" value="RZQ51284.1"/>
    <property type="molecule type" value="Genomic_DNA"/>
</dbReference>
<feature type="domain" description="HTH cro/C1-type" evidence="2">
    <location>
        <begin position="3"/>
        <end position="56"/>
    </location>
</feature>
<dbReference type="Pfam" id="PF13239">
    <property type="entry name" value="2TM"/>
    <property type="match status" value="1"/>
</dbReference>
<name>A0A4Q7IGW7_9GAMM</name>
<proteinExistence type="predicted"/>
<feature type="transmembrane region" description="Helical" evidence="1">
    <location>
        <begin position="100"/>
        <end position="126"/>
    </location>
</feature>
<evidence type="ECO:0000313" key="3">
    <source>
        <dbReference type="EMBL" id="RZQ51284.1"/>
    </source>
</evidence>
<evidence type="ECO:0000259" key="2">
    <source>
        <dbReference type="PROSITE" id="PS50943"/>
    </source>
</evidence>
<keyword evidence="1" id="KW-0812">Transmembrane</keyword>
<dbReference type="InterPro" id="IPR001387">
    <property type="entry name" value="Cro/C1-type_HTH"/>
</dbReference>
<dbReference type="CDD" id="cd00093">
    <property type="entry name" value="HTH_XRE"/>
    <property type="match status" value="1"/>
</dbReference>
<keyword evidence="1" id="KW-1133">Transmembrane helix</keyword>
<sequence>MSLKQLRIQKGWSQEVLSEQSNISVRTLQRIENGKTANLTTLKALADALGVEVIQLTQPVTPISNWSQSQKAFISHLIYFVVVMFSLIVINITSTQNHSWVWWVFLGWGLYLLFEGLEAFGVFNVLDSDDTSE</sequence>
<dbReference type="PROSITE" id="PS50943">
    <property type="entry name" value="HTH_CROC1"/>
    <property type="match status" value="1"/>
</dbReference>
<dbReference type="Proteomes" id="UP000291338">
    <property type="component" value="Unassembled WGS sequence"/>
</dbReference>
<reference evidence="3 4" key="1">
    <citation type="submission" date="2018-01" db="EMBL/GenBank/DDBJ databases">
        <title>Co-occurrence of chitin degradation, pigmentation and bioactivity in marine Pseudoalteromonas.</title>
        <authorList>
            <person name="Paulsen S."/>
            <person name="Gram L."/>
            <person name="Machado H."/>
        </authorList>
    </citation>
    <scope>NUCLEOTIDE SEQUENCE [LARGE SCALE GENOMIC DNA]</scope>
    <source>
        <strain evidence="3 4">S3898</strain>
    </source>
</reference>
<dbReference type="SMART" id="SM00530">
    <property type="entry name" value="HTH_XRE"/>
    <property type="match status" value="1"/>
</dbReference>
<dbReference type="Gene3D" id="1.10.260.40">
    <property type="entry name" value="lambda repressor-like DNA-binding domains"/>
    <property type="match status" value="1"/>
</dbReference>
<dbReference type="Pfam" id="PF01381">
    <property type="entry name" value="HTH_3"/>
    <property type="match status" value="1"/>
</dbReference>
<evidence type="ECO:0000256" key="1">
    <source>
        <dbReference type="SAM" id="Phobius"/>
    </source>
</evidence>
<dbReference type="InterPro" id="IPR025698">
    <property type="entry name" value="2TM_dom"/>
</dbReference>
<dbReference type="SUPFAM" id="SSF47413">
    <property type="entry name" value="lambda repressor-like DNA-binding domains"/>
    <property type="match status" value="1"/>
</dbReference>
<keyword evidence="1" id="KW-0472">Membrane</keyword>
<dbReference type="AlphaFoldDB" id="A0A4Q7IGW7"/>
<protein>
    <recommendedName>
        <fullName evidence="2">HTH cro/C1-type domain-containing protein</fullName>
    </recommendedName>
</protein>